<name>A0ABR0SYM5_9HYPO</name>
<sequence>MIPRNIHARSIVFRVLPRRPSQSLASMQTPWELWDVFQHFGALDTKKRSTISMAKSSAFATTCQYESPYGHSLLQKTLLL</sequence>
<protein>
    <submittedName>
        <fullName evidence="1">Uncharacterized protein</fullName>
    </submittedName>
</protein>
<reference evidence="1 2" key="1">
    <citation type="submission" date="2024-01" db="EMBL/GenBank/DDBJ databases">
        <title>Complete genome of Cladobotryum mycophilum ATHUM6906.</title>
        <authorList>
            <person name="Christinaki A.C."/>
            <person name="Myridakis A.I."/>
            <person name="Kouvelis V.N."/>
        </authorList>
    </citation>
    <scope>NUCLEOTIDE SEQUENCE [LARGE SCALE GENOMIC DNA]</scope>
    <source>
        <strain evidence="1 2">ATHUM6906</strain>
    </source>
</reference>
<proteinExistence type="predicted"/>
<accession>A0ABR0SYM5</accession>
<dbReference type="Proteomes" id="UP001338125">
    <property type="component" value="Unassembled WGS sequence"/>
</dbReference>
<gene>
    <name evidence="1" type="ORF">PT974_02640</name>
</gene>
<dbReference type="EMBL" id="JAVFKD010000002">
    <property type="protein sequence ID" value="KAK5997285.1"/>
    <property type="molecule type" value="Genomic_DNA"/>
</dbReference>
<evidence type="ECO:0000313" key="2">
    <source>
        <dbReference type="Proteomes" id="UP001338125"/>
    </source>
</evidence>
<evidence type="ECO:0000313" key="1">
    <source>
        <dbReference type="EMBL" id="KAK5997285.1"/>
    </source>
</evidence>
<comment type="caution">
    <text evidence="1">The sequence shown here is derived from an EMBL/GenBank/DDBJ whole genome shotgun (WGS) entry which is preliminary data.</text>
</comment>
<organism evidence="1 2">
    <name type="scientific">Cladobotryum mycophilum</name>
    <dbReference type="NCBI Taxonomy" id="491253"/>
    <lineage>
        <taxon>Eukaryota</taxon>
        <taxon>Fungi</taxon>
        <taxon>Dikarya</taxon>
        <taxon>Ascomycota</taxon>
        <taxon>Pezizomycotina</taxon>
        <taxon>Sordariomycetes</taxon>
        <taxon>Hypocreomycetidae</taxon>
        <taxon>Hypocreales</taxon>
        <taxon>Hypocreaceae</taxon>
        <taxon>Cladobotryum</taxon>
    </lineage>
</organism>
<keyword evidence="2" id="KW-1185">Reference proteome</keyword>